<comment type="caution">
    <text evidence="2">The sequence shown here is derived from an EMBL/GenBank/DDBJ whole genome shotgun (WGS) entry which is preliminary data.</text>
</comment>
<protein>
    <submittedName>
        <fullName evidence="2">Uncharacterized protein</fullName>
    </submittedName>
</protein>
<name>A0AA88L5M3_ARTSF</name>
<feature type="compositionally biased region" description="Polar residues" evidence="1">
    <location>
        <begin position="159"/>
        <end position="172"/>
    </location>
</feature>
<dbReference type="AlphaFoldDB" id="A0AA88L5M3"/>
<evidence type="ECO:0000313" key="3">
    <source>
        <dbReference type="Proteomes" id="UP001187531"/>
    </source>
</evidence>
<sequence>MSAQQQSVNGESNNLLRNEESLRLPRAPFSQKNLQQLNEHRLTNGDATPSSPCRDVNIRARSKSRTRADYPTSDSRVDIKGKGESGTHPRETVNGLRGRGGFHRQDARNGIMSNNAENATNNFPQGNLDEKPVSSQTEKKEVESKMRLEEQALKRADNSKGSNDSPRNTVRVSTPLIRKTEVVPSTCPVKQEDQIKTIPPCDFTLSPRTE</sequence>
<feature type="compositionally biased region" description="Basic and acidic residues" evidence="1">
    <location>
        <begin position="128"/>
        <end position="158"/>
    </location>
</feature>
<feature type="non-terminal residue" evidence="2">
    <location>
        <position position="210"/>
    </location>
</feature>
<dbReference type="Proteomes" id="UP001187531">
    <property type="component" value="Unassembled WGS sequence"/>
</dbReference>
<proteinExistence type="predicted"/>
<accession>A0AA88L5M3</accession>
<evidence type="ECO:0000313" key="2">
    <source>
        <dbReference type="EMBL" id="KAK2717792.1"/>
    </source>
</evidence>
<evidence type="ECO:0000256" key="1">
    <source>
        <dbReference type="SAM" id="MobiDB-lite"/>
    </source>
</evidence>
<organism evidence="2 3">
    <name type="scientific">Artemia franciscana</name>
    <name type="common">Brine shrimp</name>
    <name type="synonym">Artemia sanfranciscana</name>
    <dbReference type="NCBI Taxonomy" id="6661"/>
    <lineage>
        <taxon>Eukaryota</taxon>
        <taxon>Metazoa</taxon>
        <taxon>Ecdysozoa</taxon>
        <taxon>Arthropoda</taxon>
        <taxon>Crustacea</taxon>
        <taxon>Branchiopoda</taxon>
        <taxon>Anostraca</taxon>
        <taxon>Artemiidae</taxon>
        <taxon>Artemia</taxon>
    </lineage>
</organism>
<feature type="compositionally biased region" description="Polar residues" evidence="1">
    <location>
        <begin position="1"/>
        <end position="10"/>
    </location>
</feature>
<keyword evidence="3" id="KW-1185">Reference proteome</keyword>
<dbReference type="EMBL" id="JAVRJZ010000010">
    <property type="protein sequence ID" value="KAK2717792.1"/>
    <property type="molecule type" value="Genomic_DNA"/>
</dbReference>
<feature type="region of interest" description="Disordered" evidence="1">
    <location>
        <begin position="1"/>
        <end position="177"/>
    </location>
</feature>
<reference evidence="2" key="1">
    <citation type="submission" date="2023-07" db="EMBL/GenBank/DDBJ databases">
        <title>Chromosome-level genome assembly of Artemia franciscana.</title>
        <authorList>
            <person name="Jo E."/>
        </authorList>
    </citation>
    <scope>NUCLEOTIDE SEQUENCE</scope>
    <source>
        <tissue evidence="2">Whole body</tissue>
    </source>
</reference>
<feature type="compositionally biased region" description="Polar residues" evidence="1">
    <location>
        <begin position="111"/>
        <end position="125"/>
    </location>
</feature>
<gene>
    <name evidence="2" type="ORF">QYM36_006552</name>
</gene>
<feature type="compositionally biased region" description="Basic and acidic residues" evidence="1">
    <location>
        <begin position="75"/>
        <end position="91"/>
    </location>
</feature>